<comment type="caution">
    <text evidence="1">The sequence shown here is derived from an EMBL/GenBank/DDBJ whole genome shotgun (WGS) entry which is preliminary data.</text>
</comment>
<sequence length="210" mass="23391">MPKAPSPRILLLDTNCFLRLYCSPVLPLLGQVIGGYRLLTLASLIDEFKANSRLGQIFSQVGIPPRSVDLEQGALRLTQPKKRLVEAQRGPLAVYARLFVQHRNTRGARLTPLSCEDTELLATGIVLRGVIATDEKALTELIRDLIAAGEEAPQACIDSLTLLHLLEQHGRLSSQQRRDTVSTWVRMETLLPAGWRRRYLELFGESAEAL</sequence>
<accession>A0AAE4G692</accession>
<name>A0AAE4G692_9BURK</name>
<dbReference type="AlphaFoldDB" id="A0AAE4G692"/>
<dbReference type="EMBL" id="JAVRAA010000003">
    <property type="protein sequence ID" value="MDT0336587.1"/>
    <property type="molecule type" value="Genomic_DNA"/>
</dbReference>
<proteinExistence type="predicted"/>
<evidence type="ECO:0000313" key="1">
    <source>
        <dbReference type="EMBL" id="MDT0336587.1"/>
    </source>
</evidence>
<gene>
    <name evidence="1" type="ORF">RJN63_07110</name>
</gene>
<dbReference type="RefSeq" id="WP_151201343.1">
    <property type="nucleotide sequence ID" value="NZ_JAVLSM010000004.1"/>
</dbReference>
<organism evidence="1">
    <name type="scientific">Herbaspirillum huttiense subsp. nephrolepidis</name>
    <dbReference type="NCBI Taxonomy" id="3075126"/>
    <lineage>
        <taxon>Bacteria</taxon>
        <taxon>Pseudomonadati</taxon>
        <taxon>Pseudomonadota</taxon>
        <taxon>Betaproteobacteria</taxon>
        <taxon>Burkholderiales</taxon>
        <taxon>Oxalobacteraceae</taxon>
        <taxon>Herbaspirillum</taxon>
    </lineage>
</organism>
<protein>
    <submittedName>
        <fullName evidence="1">Uncharacterized protein</fullName>
    </submittedName>
</protein>
<reference evidence="1" key="1">
    <citation type="submission" date="2023-02" db="EMBL/GenBank/DDBJ databases">
        <title>Description of Herbaspirillum huttiense subsp. nephrolepsisexaltata and Herbaspirillum huttiense subsp. lycopersicon.</title>
        <authorList>
            <person name="Poudel M."/>
            <person name="Sharma A."/>
            <person name="Goss E."/>
            <person name="Tapia J.H."/>
            <person name="Harmon C.M."/>
            <person name="Jones J.B."/>
        </authorList>
    </citation>
    <scope>NUCLEOTIDE SEQUENCE</scope>
    <source>
        <strain evidence="1">NC40101</strain>
    </source>
</reference>